<evidence type="ECO:0000313" key="11">
    <source>
        <dbReference type="EMBL" id="BDZ43627.1"/>
    </source>
</evidence>
<evidence type="ECO:0000256" key="7">
    <source>
        <dbReference type="ARBA" id="ARBA00023315"/>
    </source>
</evidence>
<keyword evidence="6 9" id="KW-0472">Membrane</keyword>
<evidence type="ECO:0000256" key="1">
    <source>
        <dbReference type="ARBA" id="ARBA00004651"/>
    </source>
</evidence>
<feature type="transmembrane region" description="Helical" evidence="9">
    <location>
        <begin position="152"/>
        <end position="182"/>
    </location>
</feature>
<protein>
    <recommendedName>
        <fullName evidence="10">CN hydrolase domain-containing protein</fullName>
    </recommendedName>
</protein>
<dbReference type="PANTHER" id="PTHR38686:SF1">
    <property type="entry name" value="APOLIPOPROTEIN N-ACYLTRANSFERASE"/>
    <property type="match status" value="1"/>
</dbReference>
<dbReference type="InterPro" id="IPR036526">
    <property type="entry name" value="C-N_Hydrolase_sf"/>
</dbReference>
<evidence type="ECO:0000256" key="3">
    <source>
        <dbReference type="ARBA" id="ARBA00022679"/>
    </source>
</evidence>
<dbReference type="EMBL" id="AP027729">
    <property type="protein sequence ID" value="BDZ43627.1"/>
    <property type="molecule type" value="Genomic_DNA"/>
</dbReference>
<feature type="transmembrane region" description="Helical" evidence="9">
    <location>
        <begin position="78"/>
        <end position="101"/>
    </location>
</feature>
<dbReference type="InterPro" id="IPR004563">
    <property type="entry name" value="Apolipo_AcylTrfase"/>
</dbReference>
<evidence type="ECO:0000256" key="9">
    <source>
        <dbReference type="SAM" id="Phobius"/>
    </source>
</evidence>
<dbReference type="RefSeq" id="WP_350227579.1">
    <property type="nucleotide sequence ID" value="NZ_AP027729.1"/>
</dbReference>
<keyword evidence="12" id="KW-1185">Reference proteome</keyword>
<keyword evidence="4 9" id="KW-0812">Transmembrane</keyword>
<feature type="domain" description="CN hydrolase" evidence="10">
    <location>
        <begin position="220"/>
        <end position="514"/>
    </location>
</feature>
<keyword evidence="7" id="KW-0012">Acyltransferase</keyword>
<gene>
    <name evidence="11" type="ORF">GCM10025865_29260</name>
</gene>
<feature type="transmembrane region" description="Helical" evidence="9">
    <location>
        <begin position="52"/>
        <end position="72"/>
    </location>
</feature>
<evidence type="ECO:0000256" key="6">
    <source>
        <dbReference type="ARBA" id="ARBA00023136"/>
    </source>
</evidence>
<organism evidence="11 12">
    <name type="scientific">Paraoerskovia sediminicola</name>
    <dbReference type="NCBI Taxonomy" id="1138587"/>
    <lineage>
        <taxon>Bacteria</taxon>
        <taxon>Bacillati</taxon>
        <taxon>Actinomycetota</taxon>
        <taxon>Actinomycetes</taxon>
        <taxon>Micrococcales</taxon>
        <taxon>Cellulomonadaceae</taxon>
        <taxon>Paraoerskovia</taxon>
    </lineage>
</organism>
<dbReference type="PROSITE" id="PS50263">
    <property type="entry name" value="CN_HYDROLASE"/>
    <property type="match status" value="1"/>
</dbReference>
<feature type="transmembrane region" description="Helical" evidence="9">
    <location>
        <begin position="29"/>
        <end position="45"/>
    </location>
</feature>
<accession>A0ABN6XFD9</accession>
<evidence type="ECO:0000256" key="4">
    <source>
        <dbReference type="ARBA" id="ARBA00022692"/>
    </source>
</evidence>
<sequence length="514" mass="54027">MLTPPGRATSLALAIAGGAATALAFPDVGWWPTAFLGIALLVLALGRDSARWNALVAAVYGLTFFLPHIWWAHEATAVVPWLALGTLQASYLATLGAGVTWARRAPWLRDRRWAQVVVFAVLWVAVEQWRSIWPFGGFPWGKLAFSQADSPLVGAAWLGGAPLVSFLVAVVGGILAVVTLAVLARSTRVAPLLVGLGVAGALVVAPLLVPLDTEAQSGTLEVGAVQGNVGDPGLGAFANRGEVLQNHVDGTYALLDEVDPGDLDVVLWPENGSDLDPQTALDVADDIDAAAQSVDAPILVGAQEFPADGGRYNVALLWEPGVGVVDRYAKQHPAAFGEYIPMRGFVRLFTDQVDRVTNDMIAGTEVGIIDLDVPRLDRTVPLATLICFEVAYDGLIQDAVRAGERCSSSPPTTRPSGSLRSRRNSSRCRACAPSRPAGRPCRSPPSGSAGSSHRTARCSRRPSCSRPTSSSRSSRCAPASRRRSSPAAGSSAHSGPRRSSSSRSAWSQAAGAGR</sequence>
<keyword evidence="3" id="KW-0808">Transferase</keyword>
<feature type="transmembrane region" description="Helical" evidence="9">
    <location>
        <begin position="189"/>
        <end position="209"/>
    </location>
</feature>
<dbReference type="InterPro" id="IPR045378">
    <property type="entry name" value="LNT_N"/>
</dbReference>
<evidence type="ECO:0000256" key="2">
    <source>
        <dbReference type="ARBA" id="ARBA00022475"/>
    </source>
</evidence>
<dbReference type="Proteomes" id="UP001321475">
    <property type="component" value="Chromosome"/>
</dbReference>
<dbReference type="Pfam" id="PF20154">
    <property type="entry name" value="LNT_N"/>
    <property type="match status" value="1"/>
</dbReference>
<feature type="compositionally biased region" description="Low complexity" evidence="8">
    <location>
        <begin position="461"/>
        <end position="514"/>
    </location>
</feature>
<keyword evidence="2" id="KW-1003">Cell membrane</keyword>
<reference evidence="12" key="1">
    <citation type="journal article" date="2019" name="Int. J. Syst. Evol. Microbiol.">
        <title>The Global Catalogue of Microorganisms (GCM) 10K type strain sequencing project: providing services to taxonomists for standard genome sequencing and annotation.</title>
        <authorList>
            <consortium name="The Broad Institute Genomics Platform"/>
            <consortium name="The Broad Institute Genome Sequencing Center for Infectious Disease"/>
            <person name="Wu L."/>
            <person name="Ma J."/>
        </authorList>
    </citation>
    <scope>NUCLEOTIDE SEQUENCE [LARGE SCALE GENOMIC DNA]</scope>
    <source>
        <strain evidence="12">NBRC 108565</strain>
    </source>
</reference>
<proteinExistence type="predicted"/>
<dbReference type="PANTHER" id="PTHR38686">
    <property type="entry name" value="APOLIPOPROTEIN N-ACYLTRANSFERASE"/>
    <property type="match status" value="1"/>
</dbReference>
<feature type="compositionally biased region" description="Low complexity" evidence="8">
    <location>
        <begin position="427"/>
        <end position="452"/>
    </location>
</feature>
<feature type="region of interest" description="Disordered" evidence="8">
    <location>
        <begin position="402"/>
        <end position="514"/>
    </location>
</feature>
<evidence type="ECO:0000256" key="5">
    <source>
        <dbReference type="ARBA" id="ARBA00022989"/>
    </source>
</evidence>
<keyword evidence="5 9" id="KW-1133">Transmembrane helix</keyword>
<dbReference type="InterPro" id="IPR003010">
    <property type="entry name" value="C-N_Hydrolase"/>
</dbReference>
<feature type="compositionally biased region" description="Low complexity" evidence="8">
    <location>
        <begin position="405"/>
        <end position="419"/>
    </location>
</feature>
<comment type="subcellular location">
    <subcellularLocation>
        <location evidence="1">Cell membrane</location>
        <topology evidence="1">Multi-pass membrane protein</topology>
    </subcellularLocation>
</comment>
<name>A0ABN6XFD9_9CELL</name>
<dbReference type="SUPFAM" id="SSF56317">
    <property type="entry name" value="Carbon-nitrogen hydrolase"/>
    <property type="match status" value="1"/>
</dbReference>
<dbReference type="Gene3D" id="3.60.110.10">
    <property type="entry name" value="Carbon-nitrogen hydrolase"/>
    <property type="match status" value="1"/>
</dbReference>
<evidence type="ECO:0000259" key="10">
    <source>
        <dbReference type="PROSITE" id="PS50263"/>
    </source>
</evidence>
<feature type="transmembrane region" description="Helical" evidence="9">
    <location>
        <begin position="113"/>
        <end position="132"/>
    </location>
</feature>
<evidence type="ECO:0000256" key="8">
    <source>
        <dbReference type="SAM" id="MobiDB-lite"/>
    </source>
</evidence>
<dbReference type="NCBIfam" id="TIGR00546">
    <property type="entry name" value="lnt"/>
    <property type="match status" value="1"/>
</dbReference>
<evidence type="ECO:0000313" key="12">
    <source>
        <dbReference type="Proteomes" id="UP001321475"/>
    </source>
</evidence>